<keyword evidence="17" id="KW-1185">Reference proteome</keyword>
<feature type="binding site" evidence="13">
    <location>
        <begin position="17"/>
        <end position="20"/>
    </location>
    <ligand>
        <name>substrate</name>
    </ligand>
</feature>
<comment type="catalytic activity">
    <reaction evidence="7">
        <text>D-glycero-alpha-D-manno-heptose 1,7-bisphosphate + H2O = D-glycero-alpha-D-manno-heptose 1-phosphate + phosphate</text>
        <dbReference type="Rhea" id="RHEA:28522"/>
        <dbReference type="ChEBI" id="CHEBI:15377"/>
        <dbReference type="ChEBI" id="CHEBI:43474"/>
        <dbReference type="ChEBI" id="CHEBI:60207"/>
        <dbReference type="ChEBI" id="CHEBI:61574"/>
        <dbReference type="EC" id="3.1.3.83"/>
    </reaction>
</comment>
<gene>
    <name evidence="16" type="ORF">P6N53_14535</name>
</gene>
<feature type="site" description="Stabilizes the phosphoryl group" evidence="14">
    <location>
        <position position="51"/>
    </location>
</feature>
<feature type="binding site" evidence="15">
    <location>
        <position position="11"/>
    </location>
    <ligand>
        <name>Mg(2+)</name>
        <dbReference type="ChEBI" id="CHEBI:18420"/>
    </ligand>
</feature>
<dbReference type="PANTHER" id="PTHR42891:SF1">
    <property type="entry name" value="D-GLYCERO-BETA-D-MANNO-HEPTOSE-1,7-BISPHOSPHATE 7-PHOSPHATASE"/>
    <property type="match status" value="1"/>
</dbReference>
<feature type="site" description="Contributes to substrate recognition" evidence="14">
    <location>
        <position position="108"/>
    </location>
</feature>
<evidence type="ECO:0000313" key="17">
    <source>
        <dbReference type="Proteomes" id="UP001172911"/>
    </source>
</evidence>
<dbReference type="PIRSF" id="PIRSF004682">
    <property type="entry name" value="GmhB"/>
    <property type="match status" value="1"/>
</dbReference>
<dbReference type="Gene3D" id="3.40.50.1000">
    <property type="entry name" value="HAD superfamily/HAD-like"/>
    <property type="match status" value="1"/>
</dbReference>
<evidence type="ECO:0000256" key="2">
    <source>
        <dbReference type="ARBA" id="ARBA00022490"/>
    </source>
</evidence>
<dbReference type="NCBIfam" id="TIGR00213">
    <property type="entry name" value="GmhB_yaeD"/>
    <property type="match status" value="1"/>
</dbReference>
<feature type="binding site" evidence="13">
    <location>
        <begin position="51"/>
        <end position="54"/>
    </location>
    <ligand>
        <name>substrate</name>
    </ligand>
</feature>
<comment type="similarity">
    <text evidence="10 11">Belongs to the gmhB family.</text>
</comment>
<evidence type="ECO:0000256" key="4">
    <source>
        <dbReference type="ARBA" id="ARBA00022801"/>
    </source>
</evidence>
<evidence type="ECO:0000256" key="13">
    <source>
        <dbReference type="PIRSR" id="PIRSR004682-2"/>
    </source>
</evidence>
<accession>A0AAW7ZGE7</accession>
<dbReference type="NCBIfam" id="TIGR01656">
    <property type="entry name" value="Histidinol-ppas"/>
    <property type="match status" value="1"/>
</dbReference>
<dbReference type="InterPro" id="IPR004446">
    <property type="entry name" value="Heptose_bisP_phosphatase"/>
</dbReference>
<feature type="active site" description="Nucleophile" evidence="12">
    <location>
        <position position="11"/>
    </location>
</feature>
<feature type="binding site" evidence="15">
    <location>
        <position position="107"/>
    </location>
    <ligand>
        <name>Zn(2+)</name>
        <dbReference type="ChEBI" id="CHEBI:29105"/>
    </ligand>
</feature>
<keyword evidence="3 15" id="KW-0479">Metal-binding</keyword>
<comment type="caution">
    <text evidence="16">The sequence shown here is derived from an EMBL/GenBank/DDBJ whole genome shotgun (WGS) entry which is preliminary data.</text>
</comment>
<dbReference type="SUPFAM" id="SSF56784">
    <property type="entry name" value="HAD-like"/>
    <property type="match status" value="1"/>
</dbReference>
<name>A0AAW7ZGE7_9FIRM</name>
<dbReference type="InterPro" id="IPR036412">
    <property type="entry name" value="HAD-like_sf"/>
</dbReference>
<dbReference type="InterPro" id="IPR006543">
    <property type="entry name" value="Histidinol-phos"/>
</dbReference>
<evidence type="ECO:0000256" key="14">
    <source>
        <dbReference type="PIRSR" id="PIRSR004682-3"/>
    </source>
</evidence>
<dbReference type="CDD" id="cd07503">
    <property type="entry name" value="HAD_HisB-N"/>
    <property type="match status" value="1"/>
</dbReference>
<evidence type="ECO:0000256" key="11">
    <source>
        <dbReference type="PIRNR" id="PIRNR004682"/>
    </source>
</evidence>
<feature type="site" description="Stabilizes the phosphoryl group" evidence="14">
    <location>
        <position position="109"/>
    </location>
</feature>
<reference evidence="16" key="1">
    <citation type="journal article" date="2023" name="J. Hazard. Mater.">
        <title>Anaerobic biodegradation of pyrene and benzo[a]pyrene by a new sulfate-reducing Desulforamulus aquiferis strain DSA.</title>
        <authorList>
            <person name="Zhang Z."/>
            <person name="Sun J."/>
            <person name="Gong X."/>
            <person name="Wang C."/>
            <person name="Wang H."/>
        </authorList>
    </citation>
    <scope>NUCLEOTIDE SEQUENCE</scope>
    <source>
        <strain evidence="16">DSA</strain>
    </source>
</reference>
<dbReference type="EMBL" id="JARPTC010000021">
    <property type="protein sequence ID" value="MDO7788442.1"/>
    <property type="molecule type" value="Genomic_DNA"/>
</dbReference>
<evidence type="ECO:0000256" key="7">
    <source>
        <dbReference type="ARBA" id="ARBA00051130"/>
    </source>
</evidence>
<feature type="binding site" evidence="15">
    <location>
        <position position="134"/>
    </location>
    <ligand>
        <name>Mg(2+)</name>
        <dbReference type="ChEBI" id="CHEBI:18420"/>
    </ligand>
</feature>
<feature type="active site" description="Nucleophile" evidence="12">
    <location>
        <position position="9"/>
    </location>
</feature>
<dbReference type="GO" id="GO:0005737">
    <property type="term" value="C:cytoplasm"/>
    <property type="evidence" value="ECO:0007669"/>
    <property type="project" value="UniProtKB-SubCell"/>
</dbReference>
<comment type="subcellular location">
    <subcellularLocation>
        <location evidence="1 11">Cytoplasm</location>
    </subcellularLocation>
</comment>
<sequence>MKNKALFLDRDGVINKEKNYLFKISEFEFIDGVFDILRYFESIGYLLIIVTNQSGIGRGYYTVKDFLILSNWMLQQFKEEGINITKVYYSPFHPHFGINNYKKDSFCRKPGPGMLIKASSEFGVNLGDSIMVGDKESDIEAGLNAGVGTTVLVRSGNNIGDIRGTRANFILPSIKELKTVLTGRV</sequence>
<comment type="function">
    <text evidence="8">Converts the D-glycero-alpha-D-manno-heptose 1,7-bisphosphate intermediate into D-glycero-alpha-D-manno-heptose 1-phosphate by removing the phosphate group at the C-7 position.</text>
</comment>
<evidence type="ECO:0000256" key="12">
    <source>
        <dbReference type="PIRSR" id="PIRSR004682-1"/>
    </source>
</evidence>
<evidence type="ECO:0000256" key="6">
    <source>
        <dbReference type="ARBA" id="ARBA00023277"/>
    </source>
</evidence>
<dbReference type="FunFam" id="3.40.50.1000:FF:000037">
    <property type="entry name" value="D,D-heptose 1,7-bisphosphate phosphatase"/>
    <property type="match status" value="1"/>
</dbReference>
<dbReference type="GO" id="GO:0016791">
    <property type="term" value="F:phosphatase activity"/>
    <property type="evidence" value="ECO:0007669"/>
    <property type="project" value="InterPro"/>
</dbReference>
<evidence type="ECO:0000256" key="15">
    <source>
        <dbReference type="PIRSR" id="PIRSR004682-4"/>
    </source>
</evidence>
<proteinExistence type="inferred from homology"/>
<dbReference type="Proteomes" id="UP001172911">
    <property type="component" value="Unassembled WGS sequence"/>
</dbReference>
<dbReference type="NCBIfam" id="TIGR01662">
    <property type="entry name" value="HAD-SF-IIIA"/>
    <property type="match status" value="1"/>
</dbReference>
<feature type="binding site" evidence="15">
    <location>
        <position position="135"/>
    </location>
    <ligand>
        <name>Mg(2+)</name>
        <dbReference type="ChEBI" id="CHEBI:18420"/>
    </ligand>
</feature>
<protein>
    <recommendedName>
        <fullName evidence="11">D,D-heptose 1,7-bisphosphate phosphatase</fullName>
        <ecNumber evidence="11">3.1.3.-</ecNumber>
    </recommendedName>
</protein>
<evidence type="ECO:0000256" key="1">
    <source>
        <dbReference type="ARBA" id="ARBA00004496"/>
    </source>
</evidence>
<evidence type="ECO:0000256" key="5">
    <source>
        <dbReference type="ARBA" id="ARBA00022833"/>
    </source>
</evidence>
<evidence type="ECO:0000313" key="16">
    <source>
        <dbReference type="EMBL" id="MDO7788442.1"/>
    </source>
</evidence>
<comment type="cofactor">
    <cofactor evidence="15">
        <name>Zn(2+)</name>
        <dbReference type="ChEBI" id="CHEBI:29105"/>
    </cofactor>
</comment>
<dbReference type="InterPro" id="IPR006549">
    <property type="entry name" value="HAD-SF_hydro_IIIA"/>
</dbReference>
<dbReference type="InterPro" id="IPR023214">
    <property type="entry name" value="HAD_sf"/>
</dbReference>
<keyword evidence="4 11" id="KW-0378">Hydrolase</keyword>
<keyword evidence="6 11" id="KW-0119">Carbohydrate metabolism</keyword>
<feature type="binding site" evidence="15">
    <location>
        <position position="9"/>
    </location>
    <ligand>
        <name>Mg(2+)</name>
        <dbReference type="ChEBI" id="CHEBI:18420"/>
    </ligand>
</feature>
<evidence type="ECO:0000256" key="9">
    <source>
        <dbReference type="ARBA" id="ARBA00060656"/>
    </source>
</evidence>
<dbReference type="GO" id="GO:0046872">
    <property type="term" value="F:metal ion binding"/>
    <property type="evidence" value="ECO:0007669"/>
    <property type="project" value="UniProtKB-KW"/>
</dbReference>
<keyword evidence="15" id="KW-0460">Magnesium</keyword>
<feature type="binding site" evidence="13">
    <location>
        <begin position="9"/>
        <end position="11"/>
    </location>
    <ligand>
        <name>substrate</name>
    </ligand>
</feature>
<evidence type="ECO:0000256" key="10">
    <source>
        <dbReference type="ARBA" id="ARBA00061616"/>
    </source>
</evidence>
<evidence type="ECO:0000256" key="8">
    <source>
        <dbReference type="ARBA" id="ARBA00058363"/>
    </source>
</evidence>
<dbReference type="AlphaFoldDB" id="A0AAW7ZGE7"/>
<dbReference type="Pfam" id="PF13242">
    <property type="entry name" value="Hydrolase_like"/>
    <property type="match status" value="1"/>
</dbReference>
<feature type="binding site" evidence="13">
    <location>
        <begin position="108"/>
        <end position="109"/>
    </location>
    <ligand>
        <name>substrate</name>
    </ligand>
</feature>
<dbReference type="PANTHER" id="PTHR42891">
    <property type="entry name" value="D-GLYCERO-BETA-D-MANNO-HEPTOSE-1,7-BISPHOSPHATE 7-PHOSPHATASE"/>
    <property type="match status" value="1"/>
</dbReference>
<feature type="binding site" evidence="13">
    <location>
        <position position="135"/>
    </location>
    <ligand>
        <name>substrate</name>
    </ligand>
</feature>
<evidence type="ECO:0000256" key="3">
    <source>
        <dbReference type="ARBA" id="ARBA00022723"/>
    </source>
</evidence>
<dbReference type="RefSeq" id="WP_304544383.1">
    <property type="nucleotide sequence ID" value="NZ_JARPTC010000021.1"/>
</dbReference>
<keyword evidence="2 11" id="KW-0963">Cytoplasm</keyword>
<reference evidence="16" key="2">
    <citation type="submission" date="2023-03" db="EMBL/GenBank/DDBJ databases">
        <authorList>
            <person name="Zhang Z."/>
        </authorList>
    </citation>
    <scope>NUCLEOTIDE SEQUENCE</scope>
    <source>
        <strain evidence="16">DSA</strain>
    </source>
</reference>
<dbReference type="EC" id="3.1.3.-" evidence="11"/>
<dbReference type="GO" id="GO:0005975">
    <property type="term" value="P:carbohydrate metabolic process"/>
    <property type="evidence" value="ECO:0007669"/>
    <property type="project" value="InterPro"/>
</dbReference>
<comment type="pathway">
    <text evidence="9">Nucleotide-sugar biosynthesis; GDP-D-glycero-alpha-D-manno-heptose biosynthesis; GDP-D-glycero-alpha-D-manno-heptose from D-glycero-alpha-D-manno-heptose 7-phosphate: step 2/3.</text>
</comment>
<keyword evidence="5 15" id="KW-0862">Zinc</keyword>
<comment type="cofactor">
    <cofactor evidence="15">
        <name>Mg(2+)</name>
        <dbReference type="ChEBI" id="CHEBI:18420"/>
    </cofactor>
</comment>
<organism evidence="16 17">
    <name type="scientific">Desulforamulus aquiferis</name>
    <dbReference type="NCBI Taxonomy" id="1397668"/>
    <lineage>
        <taxon>Bacteria</taxon>
        <taxon>Bacillati</taxon>
        <taxon>Bacillota</taxon>
        <taxon>Clostridia</taxon>
        <taxon>Eubacteriales</taxon>
        <taxon>Peptococcaceae</taxon>
        <taxon>Desulforamulus</taxon>
    </lineage>
</organism>